<sequence>MKDINIFCFGFGQVAKSFIKKLNLEKFNINLSVTSRGKTQQQKINKINYKSFQFVNDSFDQKLIEKLKQSDHILISIPPIDGFDLVVKNFSKIIEESSPKWITYLSATSVYGDHKGEWVNEESETKPTSANGIDRLAAEKSWMLFAANSMLPFQIFRLSGIYSDQRNILARLKSGNTNIINKKNHFFSRIHVEDVANVLFKSLSNFKSSEIYNISDDKPSSSKEVTLYGAKLLNVDIPKSIEIKDIESEMLKNFYKESKKVSNKKMKSFFDY</sequence>
<feature type="non-terminal residue" evidence="3">
    <location>
        <position position="1"/>
    </location>
</feature>
<feature type="domain" description="NAD-dependent epimerase/dehydratase" evidence="2">
    <location>
        <begin position="96"/>
        <end position="214"/>
    </location>
</feature>
<accession>A0A381XM25</accession>
<name>A0A381XM25_9ZZZZ</name>
<protein>
    <recommendedName>
        <fullName evidence="2">NAD-dependent epimerase/dehydratase domain-containing protein</fullName>
    </recommendedName>
</protein>
<proteinExistence type="predicted"/>
<organism evidence="3">
    <name type="scientific">marine metagenome</name>
    <dbReference type="NCBI Taxonomy" id="408172"/>
    <lineage>
        <taxon>unclassified sequences</taxon>
        <taxon>metagenomes</taxon>
        <taxon>ecological metagenomes</taxon>
    </lineage>
</organism>
<dbReference type="PANTHER" id="PTHR43574">
    <property type="entry name" value="EPIMERASE-RELATED"/>
    <property type="match status" value="1"/>
</dbReference>
<gene>
    <name evidence="3" type="ORF">METZ01_LOCUS118669</name>
</gene>
<dbReference type="InterPro" id="IPR036291">
    <property type="entry name" value="NAD(P)-bd_dom_sf"/>
</dbReference>
<dbReference type="InterPro" id="IPR001509">
    <property type="entry name" value="Epimerase_deHydtase"/>
</dbReference>
<evidence type="ECO:0000256" key="1">
    <source>
        <dbReference type="ARBA" id="ARBA00023027"/>
    </source>
</evidence>
<dbReference type="Gene3D" id="3.40.50.720">
    <property type="entry name" value="NAD(P)-binding Rossmann-like Domain"/>
    <property type="match status" value="1"/>
</dbReference>
<evidence type="ECO:0000259" key="2">
    <source>
        <dbReference type="Pfam" id="PF01370"/>
    </source>
</evidence>
<feature type="non-terminal residue" evidence="3">
    <location>
        <position position="272"/>
    </location>
</feature>
<dbReference type="AlphaFoldDB" id="A0A381XM25"/>
<dbReference type="Pfam" id="PF01370">
    <property type="entry name" value="Epimerase"/>
    <property type="match status" value="1"/>
</dbReference>
<keyword evidence="1" id="KW-0520">NAD</keyword>
<dbReference type="SUPFAM" id="SSF51735">
    <property type="entry name" value="NAD(P)-binding Rossmann-fold domains"/>
    <property type="match status" value="1"/>
</dbReference>
<evidence type="ECO:0000313" key="3">
    <source>
        <dbReference type="EMBL" id="SVA65815.1"/>
    </source>
</evidence>
<reference evidence="3" key="1">
    <citation type="submission" date="2018-05" db="EMBL/GenBank/DDBJ databases">
        <authorList>
            <person name="Lanie J.A."/>
            <person name="Ng W.-L."/>
            <person name="Kazmierczak K.M."/>
            <person name="Andrzejewski T.M."/>
            <person name="Davidsen T.M."/>
            <person name="Wayne K.J."/>
            <person name="Tettelin H."/>
            <person name="Glass J.I."/>
            <person name="Rusch D."/>
            <person name="Podicherti R."/>
            <person name="Tsui H.-C.T."/>
            <person name="Winkler M.E."/>
        </authorList>
    </citation>
    <scope>NUCLEOTIDE SEQUENCE</scope>
</reference>
<dbReference type="EMBL" id="UINC01015667">
    <property type="protein sequence ID" value="SVA65815.1"/>
    <property type="molecule type" value="Genomic_DNA"/>
</dbReference>